<keyword evidence="4" id="KW-1185">Reference proteome</keyword>
<dbReference type="InterPro" id="IPR001119">
    <property type="entry name" value="SLH_dom"/>
</dbReference>
<keyword evidence="1" id="KW-0732">Signal</keyword>
<sequence length="673" mass="75493">MKSKNLKKAIALGLAAATLMPTAAFAKEFKDVTKSNNYSWAYNEIDVLSDKGVIAGYEDGTFKPERPVSLEEVLQLLYQVISPSTTEVKEAVEKYGNTVKENGVRDWAKDAVSVALARGIISESVLKGAKENGFFDSKDQKFPVRADIAVFFAKGLNLSNSGDETLLKHKDKDKINSTTRGYLASLVKERIFSSTGSDGNFQGDRYIRRVEMAIITKAGFDYAAKNGIDAKTEKLTGKVILASKLSGTNVIIIESGNNKYSFAIDSTTKYKIADKDAKFEDISQGQEVEIEYTKLNNNEKFGTAKVVNIKNANLELVGYVNSLDKNKEEITIRYRNNDKDLDFRTTSKISTSDTKTFKLAKNAKIEAFGNTLKLEDIKNDDLLEFKTDGKNEINEIKVFPKDAVVNGEVVYLNNIDRTNGIIRLKLKDNKNYEFYTTNDSRDLGGLRIGDNVNIKTTYKVALGMATKDERNTTVAGKVISSYDGSSLGYNNRASYIEIRKPDGTRQSYDYSDRPSFGYEGGANYSYALRESNLRDEFVKLELDSRGEVTKVTILDKSSQFTATIQVTYSEYDRGNFYGHRDYESSATVIQSNNEKVRLGSTIEISSANSIDRYTVLRISGLVDRNGKISYIFEEPRELGKSDRLLNYDNSYISRDRDFITSSDLENTNYKVYY</sequence>
<reference evidence="3 4" key="1">
    <citation type="submission" date="2024-06" db="EMBL/GenBank/DDBJ databases">
        <title>Genomic Encyclopedia of Type Strains, Phase IV (KMG-IV): sequencing the most valuable type-strain genomes for metagenomic binning, comparative biology and taxonomic classification.</title>
        <authorList>
            <person name="Goeker M."/>
        </authorList>
    </citation>
    <scope>NUCLEOTIDE SEQUENCE [LARGE SCALE GENOMIC DNA]</scope>
    <source>
        <strain evidence="3 4">DSM 21460</strain>
    </source>
</reference>
<dbReference type="GO" id="GO:0003677">
    <property type="term" value="F:DNA binding"/>
    <property type="evidence" value="ECO:0007669"/>
    <property type="project" value="UniProtKB-KW"/>
</dbReference>
<evidence type="ECO:0000313" key="4">
    <source>
        <dbReference type="Proteomes" id="UP001549162"/>
    </source>
</evidence>
<feature type="domain" description="SLH" evidence="2">
    <location>
        <begin position="28"/>
        <end position="91"/>
    </location>
</feature>
<dbReference type="PROSITE" id="PS51272">
    <property type="entry name" value="SLH"/>
    <property type="match status" value="2"/>
</dbReference>
<proteinExistence type="predicted"/>
<dbReference type="Pfam" id="PF00395">
    <property type="entry name" value="SLH"/>
    <property type="match status" value="1"/>
</dbReference>
<dbReference type="RefSeq" id="WP_354367690.1">
    <property type="nucleotide sequence ID" value="NZ_JBEPMA010000004.1"/>
</dbReference>
<comment type="caution">
    <text evidence="3">The sequence shown here is derived from an EMBL/GenBank/DDBJ whole genome shotgun (WGS) entry which is preliminary data.</text>
</comment>
<keyword evidence="3" id="KW-0238">DNA-binding</keyword>
<name>A0ABV2J985_9FIRM</name>
<organism evidence="3 4">
    <name type="scientific">Peptoniphilus olsenii</name>
    <dbReference type="NCBI Taxonomy" id="411570"/>
    <lineage>
        <taxon>Bacteria</taxon>
        <taxon>Bacillati</taxon>
        <taxon>Bacillota</taxon>
        <taxon>Tissierellia</taxon>
        <taxon>Tissierellales</taxon>
        <taxon>Peptoniphilaceae</taxon>
        <taxon>Peptoniphilus</taxon>
    </lineage>
</organism>
<dbReference type="EMBL" id="JBEPMA010000004">
    <property type="protein sequence ID" value="MET3617338.1"/>
    <property type="molecule type" value="Genomic_DNA"/>
</dbReference>
<gene>
    <name evidence="3" type="ORF">ABID14_000967</name>
</gene>
<dbReference type="Proteomes" id="UP001549162">
    <property type="component" value="Unassembled WGS sequence"/>
</dbReference>
<evidence type="ECO:0000259" key="2">
    <source>
        <dbReference type="PROSITE" id="PS51272"/>
    </source>
</evidence>
<protein>
    <submittedName>
        <fullName evidence="3">DNA-binding antitoxin AbrB/MazE fold protein</fullName>
    </submittedName>
</protein>
<feature type="signal peptide" evidence="1">
    <location>
        <begin position="1"/>
        <end position="26"/>
    </location>
</feature>
<feature type="domain" description="SLH" evidence="2">
    <location>
        <begin position="166"/>
        <end position="230"/>
    </location>
</feature>
<accession>A0ABV2J985</accession>
<evidence type="ECO:0000313" key="3">
    <source>
        <dbReference type="EMBL" id="MET3617338.1"/>
    </source>
</evidence>
<feature type="chain" id="PRO_5045532295" evidence="1">
    <location>
        <begin position="27"/>
        <end position="673"/>
    </location>
</feature>
<evidence type="ECO:0000256" key="1">
    <source>
        <dbReference type="SAM" id="SignalP"/>
    </source>
</evidence>